<dbReference type="Gene3D" id="3.30.200.20">
    <property type="entry name" value="Phosphorylase Kinase, domain 1"/>
    <property type="match status" value="1"/>
</dbReference>
<keyword evidence="4" id="KW-0677">Repeat</keyword>
<dbReference type="InterPro" id="IPR001849">
    <property type="entry name" value="PH_domain"/>
</dbReference>
<evidence type="ECO:0000256" key="6">
    <source>
        <dbReference type="ARBA" id="ARBA00022777"/>
    </source>
</evidence>
<dbReference type="GO" id="GO:0004674">
    <property type="term" value="F:protein serine/threonine kinase activity"/>
    <property type="evidence" value="ECO:0007669"/>
    <property type="project" value="UniProtKB-KW"/>
</dbReference>
<dbReference type="InterPro" id="IPR002048">
    <property type="entry name" value="EF_hand_dom"/>
</dbReference>
<dbReference type="InterPro" id="IPR018247">
    <property type="entry name" value="EF_Hand_1_Ca_BS"/>
</dbReference>
<organism evidence="15">
    <name type="scientific">Aplanochytrium stocchinoi</name>
    <dbReference type="NCBI Taxonomy" id="215587"/>
    <lineage>
        <taxon>Eukaryota</taxon>
        <taxon>Sar</taxon>
        <taxon>Stramenopiles</taxon>
        <taxon>Bigyra</taxon>
        <taxon>Labyrinthulomycetes</taxon>
        <taxon>Thraustochytrida</taxon>
        <taxon>Thraustochytriidae</taxon>
        <taxon>Aplanochytrium</taxon>
    </lineage>
</organism>
<dbReference type="InterPro" id="IPR050205">
    <property type="entry name" value="CDPK_Ser/Thr_kinases"/>
</dbReference>
<dbReference type="Gene3D" id="1.10.510.10">
    <property type="entry name" value="Transferase(Phosphotransferase) domain 1"/>
    <property type="match status" value="1"/>
</dbReference>
<dbReference type="SUPFAM" id="SSF47473">
    <property type="entry name" value="EF-hand"/>
    <property type="match status" value="1"/>
</dbReference>
<dbReference type="FunFam" id="1.10.238.10:FF:000003">
    <property type="entry name" value="Calmodulin A"/>
    <property type="match status" value="1"/>
</dbReference>
<feature type="domain" description="PH" evidence="12">
    <location>
        <begin position="5"/>
        <end position="107"/>
    </location>
</feature>
<keyword evidence="3" id="KW-0808">Transferase</keyword>
<evidence type="ECO:0000256" key="7">
    <source>
        <dbReference type="ARBA" id="ARBA00022837"/>
    </source>
</evidence>
<dbReference type="SMART" id="SM00054">
    <property type="entry name" value="EFh"/>
    <property type="match status" value="4"/>
</dbReference>
<dbReference type="Gene3D" id="1.10.238.10">
    <property type="entry name" value="EF-hand"/>
    <property type="match status" value="2"/>
</dbReference>
<keyword evidence="6" id="KW-0418">Kinase</keyword>
<evidence type="ECO:0000256" key="1">
    <source>
        <dbReference type="ARBA" id="ARBA00001946"/>
    </source>
</evidence>
<evidence type="ECO:0000256" key="9">
    <source>
        <dbReference type="ARBA" id="ARBA00024334"/>
    </source>
</evidence>
<name>A0A7S3LIP2_9STRA</name>
<dbReference type="SUPFAM" id="SSF56112">
    <property type="entry name" value="Protein kinase-like (PK-like)"/>
    <property type="match status" value="1"/>
</dbReference>
<evidence type="ECO:0000313" key="15">
    <source>
        <dbReference type="EMBL" id="CAE0431651.1"/>
    </source>
</evidence>
<dbReference type="Pfam" id="PF00069">
    <property type="entry name" value="Pkinase"/>
    <property type="match status" value="1"/>
</dbReference>
<dbReference type="GO" id="GO:0005509">
    <property type="term" value="F:calcium ion binding"/>
    <property type="evidence" value="ECO:0007669"/>
    <property type="project" value="InterPro"/>
</dbReference>
<dbReference type="GO" id="GO:0005524">
    <property type="term" value="F:ATP binding"/>
    <property type="evidence" value="ECO:0007669"/>
    <property type="project" value="UniProtKB-UniRule"/>
</dbReference>
<evidence type="ECO:0000256" key="10">
    <source>
        <dbReference type="PROSITE-ProRule" id="PRU10141"/>
    </source>
</evidence>
<dbReference type="PROSITE" id="PS50003">
    <property type="entry name" value="PH_DOMAIN"/>
    <property type="match status" value="1"/>
</dbReference>
<reference evidence="15" key="1">
    <citation type="submission" date="2021-01" db="EMBL/GenBank/DDBJ databases">
        <authorList>
            <person name="Corre E."/>
            <person name="Pelletier E."/>
            <person name="Niang G."/>
            <person name="Scheremetjew M."/>
            <person name="Finn R."/>
            <person name="Kale V."/>
            <person name="Holt S."/>
            <person name="Cochrane G."/>
            <person name="Meng A."/>
            <person name="Brown T."/>
            <person name="Cohen L."/>
        </authorList>
    </citation>
    <scope>NUCLEOTIDE SEQUENCE</scope>
    <source>
        <strain evidence="15">GSBS06</strain>
    </source>
</reference>
<sequence length="621" mass="71555">MAESSGLLKGYLRKSRFDAKHAKPRTRFVVLDSKREELCFHEKEGKHCYKKIPFEEIERVVEFEEKSFILTMREVATSEKSGSSQRFDCADEKERNEWIKALELKINGDTSGLVLTLSAQRTSIHSKYDCSVGPARGRCNILGTGMSGDVRRITRLSDGHAFAMKTVNLTGVNAYKVASLRREIDILKSLDHPHISRLHETFIEQNLCVRLVMELCEGGELYARLLKKKKFSESYTCRLITKMLKALNYLHQNHIVHRDLKLENWLFRHEESKDVPEDDDIVLIDFGLSNKYKDENEKMTKKVGTCYYVAPEVLNGSYSGGECDMWSLGVICFMLLSGKAPFDGRNDEEVRRAILKGDPPKMPKSRWNRISDEGKDFVMKLLERDVCKRLTAEQALKCEWISSGLERDDSIHAHLEDSILSNLKQYSKYHELKRLAMEVIAFSLDHDEIKDLTDLFEEIDQNGCGTITFEDLFRTLRENSNISEDEVRTIFDAMDEGGMGRIHVSEFVAGALQAKYHNDETILAQTFNRFDTDRNGKITVDDLKHLLGNLATEERIERIMREFKTVNQCTDSEITFDDFIKFMRTDGEKDVDAYNARSKVRANKNKKHKRVSSHRESHPVV</sequence>
<dbReference type="FunFam" id="1.10.510.10:FF:000571">
    <property type="entry name" value="Maternal embryonic leucine zipper kinase"/>
    <property type="match status" value="1"/>
</dbReference>
<dbReference type="AlphaFoldDB" id="A0A7S3LIP2"/>
<evidence type="ECO:0000259" key="12">
    <source>
        <dbReference type="PROSITE" id="PS50003"/>
    </source>
</evidence>
<dbReference type="SMART" id="SM00220">
    <property type="entry name" value="S_TKc"/>
    <property type="match status" value="1"/>
</dbReference>
<dbReference type="CDD" id="cd00051">
    <property type="entry name" value="EFh"/>
    <property type="match status" value="2"/>
</dbReference>
<dbReference type="PROSITE" id="PS00018">
    <property type="entry name" value="EF_HAND_1"/>
    <property type="match status" value="1"/>
</dbReference>
<feature type="compositionally biased region" description="Basic residues" evidence="11">
    <location>
        <begin position="600"/>
        <end position="612"/>
    </location>
</feature>
<dbReference type="InterPro" id="IPR011009">
    <property type="entry name" value="Kinase-like_dom_sf"/>
</dbReference>
<keyword evidence="2" id="KW-0723">Serine/threonine-protein kinase</keyword>
<feature type="domain" description="EF-hand" evidence="14">
    <location>
        <begin position="518"/>
        <end position="553"/>
    </location>
</feature>
<feature type="domain" description="EF-hand" evidence="14">
    <location>
        <begin position="447"/>
        <end position="482"/>
    </location>
</feature>
<feature type="domain" description="Protein kinase" evidence="13">
    <location>
        <begin position="136"/>
        <end position="401"/>
    </location>
</feature>
<feature type="region of interest" description="Disordered" evidence="11">
    <location>
        <begin position="600"/>
        <end position="621"/>
    </location>
</feature>
<evidence type="ECO:0000259" key="13">
    <source>
        <dbReference type="PROSITE" id="PS50011"/>
    </source>
</evidence>
<feature type="domain" description="EF-hand" evidence="14">
    <location>
        <begin position="554"/>
        <end position="589"/>
    </location>
</feature>
<dbReference type="EMBL" id="HBIN01002948">
    <property type="protein sequence ID" value="CAE0431651.1"/>
    <property type="molecule type" value="Transcribed_RNA"/>
</dbReference>
<evidence type="ECO:0000256" key="8">
    <source>
        <dbReference type="ARBA" id="ARBA00022840"/>
    </source>
</evidence>
<keyword evidence="8 10" id="KW-0067">ATP-binding</keyword>
<dbReference type="PROSITE" id="PS50222">
    <property type="entry name" value="EF_HAND_2"/>
    <property type="match status" value="4"/>
</dbReference>
<comment type="similarity">
    <text evidence="9">Belongs to the protein kinase superfamily. Ser/Thr protein kinase family. CDPK subfamily.</text>
</comment>
<gene>
    <name evidence="15" type="ORF">ASTO00021_LOCUS1988</name>
</gene>
<dbReference type="InterPro" id="IPR000719">
    <property type="entry name" value="Prot_kinase_dom"/>
</dbReference>
<protein>
    <recommendedName>
        <fullName evidence="16">Calmodulin</fullName>
    </recommendedName>
</protein>
<dbReference type="Pfam" id="PF13499">
    <property type="entry name" value="EF-hand_7"/>
    <property type="match status" value="2"/>
</dbReference>
<dbReference type="PANTHER" id="PTHR24349">
    <property type="entry name" value="SERINE/THREONINE-PROTEIN KINASE"/>
    <property type="match status" value="1"/>
</dbReference>
<evidence type="ECO:0000256" key="4">
    <source>
        <dbReference type="ARBA" id="ARBA00022737"/>
    </source>
</evidence>
<evidence type="ECO:0000256" key="2">
    <source>
        <dbReference type="ARBA" id="ARBA00022527"/>
    </source>
</evidence>
<dbReference type="InterPro" id="IPR011992">
    <property type="entry name" value="EF-hand-dom_pair"/>
</dbReference>
<comment type="cofactor">
    <cofactor evidence="1">
        <name>Mg(2+)</name>
        <dbReference type="ChEBI" id="CHEBI:18420"/>
    </cofactor>
</comment>
<feature type="binding site" evidence="10">
    <location>
        <position position="165"/>
    </location>
    <ligand>
        <name>ATP</name>
        <dbReference type="ChEBI" id="CHEBI:30616"/>
    </ligand>
</feature>
<dbReference type="Pfam" id="PF00169">
    <property type="entry name" value="PH"/>
    <property type="match status" value="1"/>
</dbReference>
<dbReference type="PROSITE" id="PS00107">
    <property type="entry name" value="PROTEIN_KINASE_ATP"/>
    <property type="match status" value="1"/>
</dbReference>
<accession>A0A7S3LIP2</accession>
<evidence type="ECO:0000259" key="14">
    <source>
        <dbReference type="PROSITE" id="PS50222"/>
    </source>
</evidence>
<evidence type="ECO:0000256" key="3">
    <source>
        <dbReference type="ARBA" id="ARBA00022679"/>
    </source>
</evidence>
<dbReference type="InterPro" id="IPR011993">
    <property type="entry name" value="PH-like_dom_sf"/>
</dbReference>
<evidence type="ECO:0008006" key="16">
    <source>
        <dbReference type="Google" id="ProtNLM"/>
    </source>
</evidence>
<dbReference type="SUPFAM" id="SSF50729">
    <property type="entry name" value="PH domain-like"/>
    <property type="match status" value="1"/>
</dbReference>
<proteinExistence type="inferred from homology"/>
<dbReference type="SMART" id="SM00233">
    <property type="entry name" value="PH"/>
    <property type="match status" value="1"/>
</dbReference>
<keyword evidence="7" id="KW-0106">Calcium</keyword>
<evidence type="ECO:0000256" key="5">
    <source>
        <dbReference type="ARBA" id="ARBA00022741"/>
    </source>
</evidence>
<dbReference type="PROSITE" id="PS50011">
    <property type="entry name" value="PROTEIN_KINASE_DOM"/>
    <property type="match status" value="1"/>
</dbReference>
<keyword evidence="5 10" id="KW-0547">Nucleotide-binding</keyword>
<dbReference type="InterPro" id="IPR017441">
    <property type="entry name" value="Protein_kinase_ATP_BS"/>
</dbReference>
<dbReference type="Gene3D" id="2.30.29.30">
    <property type="entry name" value="Pleckstrin-homology domain (PH domain)/Phosphotyrosine-binding domain (PTB)"/>
    <property type="match status" value="1"/>
</dbReference>
<evidence type="ECO:0000256" key="11">
    <source>
        <dbReference type="SAM" id="MobiDB-lite"/>
    </source>
</evidence>
<feature type="domain" description="EF-hand" evidence="14">
    <location>
        <begin position="483"/>
        <end position="517"/>
    </location>
</feature>
<dbReference type="CDD" id="cd05117">
    <property type="entry name" value="STKc_CAMK"/>
    <property type="match status" value="1"/>
</dbReference>